<feature type="compositionally biased region" description="Basic and acidic residues" evidence="1">
    <location>
        <begin position="287"/>
        <end position="304"/>
    </location>
</feature>
<keyword evidence="3" id="KW-1185">Reference proteome</keyword>
<accession>A0AAE9K5U9</accession>
<dbReference type="EMBL" id="OM236516">
    <property type="protein sequence ID" value="UNY48865.1"/>
    <property type="molecule type" value="Genomic_DNA"/>
</dbReference>
<feature type="compositionally biased region" description="Acidic residues" evidence="1">
    <location>
        <begin position="306"/>
        <end position="318"/>
    </location>
</feature>
<protein>
    <recommendedName>
        <fullName evidence="4">Prohead protease</fullName>
    </recommendedName>
</protein>
<evidence type="ECO:0000256" key="1">
    <source>
        <dbReference type="SAM" id="MobiDB-lite"/>
    </source>
</evidence>
<feature type="compositionally biased region" description="Basic and acidic residues" evidence="1">
    <location>
        <begin position="431"/>
        <end position="451"/>
    </location>
</feature>
<sequence length="466" mass="53385">MGKRLDFSASISDVKQVNPLFSTCKVRVLYTGKNRNMSIITKDAVEKALPTLKNIPIVGEYSENNHDFKGHGGALDLDSYKFIHTTKPYGVVPESATYSWEKVEGRDGATREYLTIDGCYLWTGRYEEAYSIIENGKGQSMEIEIINGQWDESQEAYQINDFTFSALCILGDEVEPAFEDANITAYSLSDSFNKEFSTMLSELQFSLEKETVKEELKMNLEELLAKYSVSLEELEAEGIEYKEVPVEELEASLKDFAKKKKKKDEEDEEKDKEKEKEDQGGGGTKPNLEDKKVDQDPEKKKTDDNLPADEDEEDEDEEDKKKKKKKKKKFSNEDYEELLEKFSNLESKLASLQKENSKLVAFKEAVEEKAREEAELAKKKEHEEAVQNLFSKFQLSAEDVEGLDIHKFSVEEIEEKCYAILGRKLASKKNFSREDKSGSIHLPLNKEEAPRETSPYGDLFERLRNK</sequence>
<feature type="region of interest" description="Disordered" evidence="1">
    <location>
        <begin position="430"/>
        <end position="466"/>
    </location>
</feature>
<dbReference type="Proteomes" id="UP000831021">
    <property type="component" value="Segment"/>
</dbReference>
<evidence type="ECO:0000313" key="3">
    <source>
        <dbReference type="Proteomes" id="UP000831021"/>
    </source>
</evidence>
<proteinExistence type="predicted"/>
<organism evidence="2 3">
    <name type="scientific">Bacillus phage FADO</name>
    <dbReference type="NCBI Taxonomy" id="2917160"/>
    <lineage>
        <taxon>Viruses</taxon>
        <taxon>Duplodnaviria</taxon>
        <taxon>Heunggongvirae</taxon>
        <taxon>Uroviricota</taxon>
        <taxon>Caudoviricetes</taxon>
        <taxon>Heleneionescovirinae</taxon>
        <taxon>Zhangjivirus</taxon>
        <taxon>Zhangjivirus fado</taxon>
    </lineage>
</organism>
<gene>
    <name evidence="2" type="ORF">fado_150</name>
</gene>
<reference evidence="2 3" key="1">
    <citation type="submission" date="2022-01" db="EMBL/GenBank/DDBJ databases">
        <authorList>
            <person name="Stokar-Avihail A."/>
        </authorList>
    </citation>
    <scope>NUCLEOTIDE SEQUENCE [LARGE SCALE GENOMIC DNA]</scope>
</reference>
<evidence type="ECO:0008006" key="4">
    <source>
        <dbReference type="Google" id="ProtNLM"/>
    </source>
</evidence>
<evidence type="ECO:0000313" key="2">
    <source>
        <dbReference type="EMBL" id="UNY48865.1"/>
    </source>
</evidence>
<name>A0AAE9K5U9_9CAUD</name>
<feature type="region of interest" description="Disordered" evidence="1">
    <location>
        <begin position="257"/>
        <end position="331"/>
    </location>
</feature>